<dbReference type="InterPro" id="IPR025714">
    <property type="entry name" value="Methyltranfer_dom"/>
</dbReference>
<dbReference type="PANTHER" id="PTHR12496:SF0">
    <property type="entry name" value="METHYLTRANSFERASE DOMAIN-CONTAINING PROTEIN"/>
    <property type="match status" value="1"/>
</dbReference>
<name>A0A182MWH6_9DIPT</name>
<evidence type="ECO:0000259" key="1">
    <source>
        <dbReference type="Pfam" id="PF13679"/>
    </source>
</evidence>
<sequence length="456" mass="52743">MVHFTETFLFDYADYLSAVVKFLYKYKWIFCYNNTKFIRCGVLEQIPTDWISDLNNVSNEEFNHIPLGLIKDTWCNSFREFLLELKSLQVQYDAHQNNDQDDKYRKQIRKGINPKKSYEIENLCGFIESVKLAKDATVCIDFGSGLGYLSELVHERCGVKVLGIEGDVALVETCNNRSTASTTKAVQYCHHYITDASFGFIEQQCSDRFNNLLPHQAAVVGLHACADLSITAINCFLHCEWVQSLAIMPCCYHRMKPLDEKAPNEFRNFPLSQELRTILLDGKHSEIICRSFLRLGCQQTSARWKTRTVEQHHQHGRIMFRRGLIDAVLEHNESVRVGKLKQMPEEVTVDILLEQFTLLKEVDGTMQECPWTDHHRERIAALLEKYGTEGPKLAEYVECLQTCLQSVCENVILLDRMCYLEREANQSGIKIHRNLVRLRDDGLSPRCFIFYATKVQ</sequence>
<dbReference type="InterPro" id="IPR052220">
    <property type="entry name" value="METTL25"/>
</dbReference>
<reference evidence="2" key="2">
    <citation type="submission" date="2020-05" db="UniProtKB">
        <authorList>
            <consortium name="EnsemblMetazoa"/>
        </authorList>
    </citation>
    <scope>IDENTIFICATION</scope>
    <source>
        <strain evidence="2">A-37</strain>
    </source>
</reference>
<dbReference type="EnsemblMetazoa" id="ACUA027985-RA">
    <property type="protein sequence ID" value="ACUA027985-PA"/>
    <property type="gene ID" value="ACUA027985"/>
</dbReference>
<evidence type="ECO:0000313" key="2">
    <source>
        <dbReference type="EnsemblMetazoa" id="ACUA027985-PA"/>
    </source>
</evidence>
<proteinExistence type="predicted"/>
<dbReference type="PANTHER" id="PTHR12496">
    <property type="entry name" value="CGI-41 METHYLTRANSFERASE"/>
    <property type="match status" value="1"/>
</dbReference>
<dbReference type="VEuPathDB" id="VectorBase:ACUA027985"/>
<keyword evidence="3" id="KW-1185">Reference proteome</keyword>
<accession>A0A182MWH6</accession>
<organism evidence="2 3">
    <name type="scientific">Anopheles culicifacies</name>
    <dbReference type="NCBI Taxonomy" id="139723"/>
    <lineage>
        <taxon>Eukaryota</taxon>
        <taxon>Metazoa</taxon>
        <taxon>Ecdysozoa</taxon>
        <taxon>Arthropoda</taxon>
        <taxon>Hexapoda</taxon>
        <taxon>Insecta</taxon>
        <taxon>Pterygota</taxon>
        <taxon>Neoptera</taxon>
        <taxon>Endopterygota</taxon>
        <taxon>Diptera</taxon>
        <taxon>Nematocera</taxon>
        <taxon>Culicoidea</taxon>
        <taxon>Culicidae</taxon>
        <taxon>Anophelinae</taxon>
        <taxon>Anopheles</taxon>
        <taxon>culicifacies species complex</taxon>
    </lineage>
</organism>
<dbReference type="Pfam" id="PF13679">
    <property type="entry name" value="Methyltransf_32"/>
    <property type="match status" value="1"/>
</dbReference>
<dbReference type="STRING" id="139723.A0A182MWH6"/>
<dbReference type="AlphaFoldDB" id="A0A182MWH6"/>
<evidence type="ECO:0000313" key="3">
    <source>
        <dbReference type="Proteomes" id="UP000075883"/>
    </source>
</evidence>
<dbReference type="InterPro" id="IPR029063">
    <property type="entry name" value="SAM-dependent_MTases_sf"/>
</dbReference>
<dbReference type="SUPFAM" id="SSF53335">
    <property type="entry name" value="S-adenosyl-L-methionine-dependent methyltransferases"/>
    <property type="match status" value="1"/>
</dbReference>
<dbReference type="EMBL" id="AXCM01001374">
    <property type="status" value="NOT_ANNOTATED_CDS"/>
    <property type="molecule type" value="Genomic_DNA"/>
</dbReference>
<reference evidence="3" key="1">
    <citation type="submission" date="2013-09" db="EMBL/GenBank/DDBJ databases">
        <title>The Genome Sequence of Anopheles culicifacies species A.</title>
        <authorList>
            <consortium name="The Broad Institute Genomics Platform"/>
            <person name="Neafsey D.E."/>
            <person name="Besansky N."/>
            <person name="Howell P."/>
            <person name="Walton C."/>
            <person name="Young S.K."/>
            <person name="Zeng Q."/>
            <person name="Gargeya S."/>
            <person name="Fitzgerald M."/>
            <person name="Haas B."/>
            <person name="Abouelleil A."/>
            <person name="Allen A.W."/>
            <person name="Alvarado L."/>
            <person name="Arachchi H.M."/>
            <person name="Berlin A.M."/>
            <person name="Chapman S.B."/>
            <person name="Gainer-Dewar J."/>
            <person name="Goldberg J."/>
            <person name="Griggs A."/>
            <person name="Gujja S."/>
            <person name="Hansen M."/>
            <person name="Howarth C."/>
            <person name="Imamovic A."/>
            <person name="Ireland A."/>
            <person name="Larimer J."/>
            <person name="McCowan C."/>
            <person name="Murphy C."/>
            <person name="Pearson M."/>
            <person name="Poon T.W."/>
            <person name="Priest M."/>
            <person name="Roberts A."/>
            <person name="Saif S."/>
            <person name="Shea T."/>
            <person name="Sisk P."/>
            <person name="Sykes S."/>
            <person name="Wortman J."/>
            <person name="Nusbaum C."/>
            <person name="Birren B."/>
        </authorList>
    </citation>
    <scope>NUCLEOTIDE SEQUENCE [LARGE SCALE GENOMIC DNA]</scope>
    <source>
        <strain evidence="3">A-37</strain>
    </source>
</reference>
<protein>
    <recommendedName>
        <fullName evidence="1">Methyltransferase domain-containing protein</fullName>
    </recommendedName>
</protein>
<dbReference type="Proteomes" id="UP000075883">
    <property type="component" value="Unassembled WGS sequence"/>
</dbReference>
<feature type="domain" description="Methyltransferase" evidence="1">
    <location>
        <begin position="115"/>
        <end position="256"/>
    </location>
</feature>